<dbReference type="GO" id="GO:0030697">
    <property type="term" value="F:tRNA (uracil(54)-C5)-methyltransferase activity, S-adenosyl methionine-dependent"/>
    <property type="evidence" value="ECO:0007669"/>
    <property type="project" value="InterPro"/>
</dbReference>
<dbReference type="InterPro" id="IPR029063">
    <property type="entry name" value="SAM-dependent_MTases_sf"/>
</dbReference>
<keyword evidence="9" id="KW-1185">Reference proteome</keyword>
<dbReference type="GO" id="GO:0008033">
    <property type="term" value="P:tRNA processing"/>
    <property type="evidence" value="ECO:0007669"/>
    <property type="project" value="InterPro"/>
</dbReference>
<dbReference type="InterPro" id="IPR010280">
    <property type="entry name" value="U5_MeTrfase_fam"/>
</dbReference>
<dbReference type="PROSITE" id="PS50926">
    <property type="entry name" value="TRAM"/>
    <property type="match status" value="1"/>
</dbReference>
<feature type="compositionally biased region" description="Basic and acidic residues" evidence="6">
    <location>
        <begin position="19"/>
        <end position="35"/>
    </location>
</feature>
<dbReference type="FunFam" id="2.40.50.140:FF:000201">
    <property type="entry name" value="TRM2p tRNA methyltransferase"/>
    <property type="match status" value="1"/>
</dbReference>
<dbReference type="Pfam" id="PF05958">
    <property type="entry name" value="tRNA_U5-meth_tr"/>
    <property type="match status" value="1"/>
</dbReference>
<feature type="domain" description="TRAM" evidence="7">
    <location>
        <begin position="106"/>
        <end position="170"/>
    </location>
</feature>
<dbReference type="Gene3D" id="2.40.50.1070">
    <property type="match status" value="1"/>
</dbReference>
<dbReference type="Gene3D" id="3.40.50.150">
    <property type="entry name" value="Vaccinia Virus protein VP39"/>
    <property type="match status" value="2"/>
</dbReference>
<dbReference type="GO" id="GO:0009451">
    <property type="term" value="P:RNA modification"/>
    <property type="evidence" value="ECO:0007669"/>
    <property type="project" value="UniProtKB-ARBA"/>
</dbReference>
<evidence type="ECO:0000313" key="9">
    <source>
        <dbReference type="Proteomes" id="UP000294933"/>
    </source>
</evidence>
<feature type="active site" evidence="5">
    <location>
        <position position="567"/>
    </location>
</feature>
<dbReference type="InterPro" id="IPR030391">
    <property type="entry name" value="MeTrfase_TrmA_CS"/>
</dbReference>
<dbReference type="PROSITE" id="PS01231">
    <property type="entry name" value="TRMA_2"/>
    <property type="match status" value="1"/>
</dbReference>
<dbReference type="InterPro" id="IPR025795">
    <property type="entry name" value="tRNA_(uracil-5-)_MeTrfase"/>
</dbReference>
<feature type="binding site" evidence="4">
    <location>
        <position position="540"/>
    </location>
    <ligand>
        <name>S-adenosyl-L-methionine</name>
        <dbReference type="ChEBI" id="CHEBI:59789"/>
    </ligand>
</feature>
<dbReference type="SUPFAM" id="SSF53335">
    <property type="entry name" value="S-adenosyl-L-methionine-dependent methyltransferases"/>
    <property type="match status" value="1"/>
</dbReference>
<evidence type="ECO:0000256" key="6">
    <source>
        <dbReference type="SAM" id="MobiDB-lite"/>
    </source>
</evidence>
<dbReference type="AlphaFoldDB" id="A0A4Y7Q4V3"/>
<keyword evidence="3 4" id="KW-0949">S-adenosyl-L-methionine</keyword>
<dbReference type="GO" id="GO:0032259">
    <property type="term" value="P:methylation"/>
    <property type="evidence" value="ECO:0007669"/>
    <property type="project" value="UniProtKB-KW"/>
</dbReference>
<keyword evidence="1 4" id="KW-0489">Methyltransferase</keyword>
<dbReference type="Gene3D" id="2.40.50.140">
    <property type="entry name" value="Nucleic acid-binding proteins"/>
    <property type="match status" value="1"/>
</dbReference>
<accession>A0A4Y7Q4V3</accession>
<dbReference type="Pfam" id="PF01938">
    <property type="entry name" value="TRAM"/>
    <property type="match status" value="1"/>
</dbReference>
<dbReference type="STRING" id="50990.A0A4Y7Q4V3"/>
<dbReference type="InterPro" id="IPR002792">
    <property type="entry name" value="TRAM_dom"/>
</dbReference>
<comment type="similarity">
    <text evidence="4">Belongs to the class I-like SAM-binding methyltransferase superfamily. RNA M5U methyltransferase family.</text>
</comment>
<evidence type="ECO:0000256" key="5">
    <source>
        <dbReference type="PROSITE-ProRule" id="PRU10015"/>
    </source>
</evidence>
<dbReference type="PROSITE" id="PS01230">
    <property type="entry name" value="TRMA_1"/>
    <property type="match status" value="1"/>
</dbReference>
<dbReference type="PROSITE" id="PS51687">
    <property type="entry name" value="SAM_MT_RNA_M5U"/>
    <property type="match status" value="1"/>
</dbReference>
<dbReference type="PANTHER" id="PTHR11061:SF30">
    <property type="entry name" value="TRNA (URACIL(54)-C(5))-METHYLTRANSFERASE"/>
    <property type="match status" value="1"/>
</dbReference>
<evidence type="ECO:0000256" key="4">
    <source>
        <dbReference type="PROSITE-ProRule" id="PRU01024"/>
    </source>
</evidence>
<dbReference type="PROSITE" id="PS51622">
    <property type="entry name" value="SAM_MT_RNA_M5U_2"/>
    <property type="match status" value="1"/>
</dbReference>
<dbReference type="OrthoDB" id="10250660at2759"/>
<evidence type="ECO:0000259" key="7">
    <source>
        <dbReference type="PROSITE" id="PS50926"/>
    </source>
</evidence>
<feature type="binding site" evidence="4">
    <location>
        <position position="420"/>
    </location>
    <ligand>
        <name>S-adenosyl-L-methionine</name>
        <dbReference type="ChEBI" id="CHEBI:59789"/>
    </ligand>
</feature>
<gene>
    <name evidence="8" type="ORF">BD410DRAFT_839795</name>
</gene>
<dbReference type="PANTHER" id="PTHR11061">
    <property type="entry name" value="RNA M5U METHYLTRANSFERASE"/>
    <property type="match status" value="1"/>
</dbReference>
<reference evidence="8 9" key="1">
    <citation type="submission" date="2018-06" db="EMBL/GenBank/DDBJ databases">
        <title>A transcriptomic atlas of mushroom development highlights an independent origin of complex multicellularity.</title>
        <authorList>
            <consortium name="DOE Joint Genome Institute"/>
            <person name="Krizsan K."/>
            <person name="Almasi E."/>
            <person name="Merenyi Z."/>
            <person name="Sahu N."/>
            <person name="Viragh M."/>
            <person name="Koszo T."/>
            <person name="Mondo S."/>
            <person name="Kiss B."/>
            <person name="Balint B."/>
            <person name="Kues U."/>
            <person name="Barry K."/>
            <person name="Hegedus J.C."/>
            <person name="Henrissat B."/>
            <person name="Johnson J."/>
            <person name="Lipzen A."/>
            <person name="Ohm R."/>
            <person name="Nagy I."/>
            <person name="Pangilinan J."/>
            <person name="Yan J."/>
            <person name="Xiong Y."/>
            <person name="Grigoriev I.V."/>
            <person name="Hibbett D.S."/>
            <person name="Nagy L.G."/>
        </authorList>
    </citation>
    <scope>NUCLEOTIDE SEQUENCE [LARGE SCALE GENOMIC DNA]</scope>
    <source>
        <strain evidence="8 9">SZMC22713</strain>
    </source>
</reference>
<dbReference type="SUPFAM" id="SSF50249">
    <property type="entry name" value="Nucleic acid-binding proteins"/>
    <property type="match status" value="1"/>
</dbReference>
<feature type="binding site" evidence="4">
    <location>
        <position position="490"/>
    </location>
    <ligand>
        <name>S-adenosyl-L-methionine</name>
        <dbReference type="ChEBI" id="CHEBI:59789"/>
    </ligand>
</feature>
<organism evidence="8 9">
    <name type="scientific">Rickenella mellea</name>
    <dbReference type="NCBI Taxonomy" id="50990"/>
    <lineage>
        <taxon>Eukaryota</taxon>
        <taxon>Fungi</taxon>
        <taxon>Dikarya</taxon>
        <taxon>Basidiomycota</taxon>
        <taxon>Agaricomycotina</taxon>
        <taxon>Agaricomycetes</taxon>
        <taxon>Hymenochaetales</taxon>
        <taxon>Rickenellaceae</taxon>
        <taxon>Rickenella</taxon>
    </lineage>
</organism>
<evidence type="ECO:0000313" key="8">
    <source>
        <dbReference type="EMBL" id="TDL22341.1"/>
    </source>
</evidence>
<dbReference type="EMBL" id="ML170175">
    <property type="protein sequence ID" value="TDL22341.1"/>
    <property type="molecule type" value="Genomic_DNA"/>
</dbReference>
<feature type="binding site" evidence="4">
    <location>
        <position position="469"/>
    </location>
    <ligand>
        <name>S-adenosyl-L-methionine</name>
        <dbReference type="ChEBI" id="CHEBI:59789"/>
    </ligand>
</feature>
<feature type="compositionally biased region" description="Basic and acidic residues" evidence="6">
    <location>
        <begin position="1"/>
        <end position="11"/>
    </location>
</feature>
<dbReference type="Proteomes" id="UP000294933">
    <property type="component" value="Unassembled WGS sequence"/>
</dbReference>
<dbReference type="VEuPathDB" id="FungiDB:BD410DRAFT_839795"/>
<sequence length="625" mass="68799">MTSPKPGEKRQVSPTAAPVDKKAKLDLPSTHREEALSNELSSAGPSKSSTTTKKPSRKAVRTAQKNRKKLIELEPCSRDDIYWHEINDLLGKDAVDEAIEAGSDLDAPFGFREEVDLVISELSSNGEGIAKAPPDRKPWAVIIPFTLPGERVRARIYRHARLLSFADLVSVEEPNTDMRDMSAVRCRYFGTCAGCQYQMLSYDMQLQLKRNVVVKAYGMFSDLPSTSVPPILPTSPSPLQYGYRTKITPHFDTPEKVYKKHAKNKKLKSDAAASENGDAAIEVDGAIEPKVDIGFNQVGKREVMDIEECPIATPILNEVLGPMRERIQKNMHLYKKGVSLLLRDSLEISPSQPTLSLTPGPSASVANTLPHLQPTPNSIDEMNDLSGAFEKHVCVTDHRATVRERVGTMLFDYPGGQFFQNNNSVLVSLVEYVRDAIFPAGVPTVVSEIVEPSATTSTTDVPTHLVDAYCGSGFFSVMLSPHFTRVAGIELSADAIRFATHNASLNSLPTTKCTFLAGDASAIFATVQDFPRARTAVLIDPPRKGCDEAFLKQLRDFRPEVVVYVSCNVHTQARDVGALVRESKMESEVEGKKGIGWYRLESVRGFDLFPQTAHVESVAVLRLVK</sequence>
<proteinExistence type="inferred from homology"/>
<dbReference type="InterPro" id="IPR030390">
    <property type="entry name" value="MeTrfase_TrmA_AS"/>
</dbReference>
<name>A0A4Y7Q4V3_9AGAM</name>
<protein>
    <submittedName>
        <fullName evidence="8">S-adenosyl-L-methionine-dependent methyltransferase</fullName>
    </submittedName>
</protein>
<evidence type="ECO:0000256" key="3">
    <source>
        <dbReference type="ARBA" id="ARBA00022691"/>
    </source>
</evidence>
<feature type="region of interest" description="Disordered" evidence="6">
    <location>
        <begin position="1"/>
        <end position="66"/>
    </location>
</feature>
<feature type="active site" description="Nucleophile" evidence="4">
    <location>
        <position position="567"/>
    </location>
</feature>
<feature type="compositionally biased region" description="Basic residues" evidence="6">
    <location>
        <begin position="54"/>
        <end position="66"/>
    </location>
</feature>
<keyword evidence="2 4" id="KW-0808">Transferase</keyword>
<evidence type="ECO:0000256" key="2">
    <source>
        <dbReference type="ARBA" id="ARBA00022679"/>
    </source>
</evidence>
<dbReference type="InterPro" id="IPR012340">
    <property type="entry name" value="NA-bd_OB-fold"/>
</dbReference>
<evidence type="ECO:0000256" key="1">
    <source>
        <dbReference type="ARBA" id="ARBA00022603"/>
    </source>
</evidence>